<sequence>RAQYPVFNKYPKFIVDYQIQEKEKLRQEEMTYIRQRELNVEMYRERQQRRHEEESWLRQQVLI</sequence>
<feature type="non-terminal residue" evidence="1">
    <location>
        <position position="1"/>
    </location>
</feature>
<dbReference type="Proteomes" id="UP000681967">
    <property type="component" value="Unassembled WGS sequence"/>
</dbReference>
<proteinExistence type="predicted"/>
<reference evidence="1" key="1">
    <citation type="submission" date="2021-02" db="EMBL/GenBank/DDBJ databases">
        <authorList>
            <person name="Nowell W R."/>
        </authorList>
    </citation>
    <scope>NUCLEOTIDE SEQUENCE</scope>
</reference>
<comment type="caution">
    <text evidence="1">The sequence shown here is derived from an EMBL/GenBank/DDBJ whole genome shotgun (WGS) entry which is preliminary data.</text>
</comment>
<evidence type="ECO:0000313" key="2">
    <source>
        <dbReference type="Proteomes" id="UP000681967"/>
    </source>
</evidence>
<dbReference type="AlphaFoldDB" id="A0A8S2TDG6"/>
<name>A0A8S2TDG6_9BILA</name>
<dbReference type="EMBL" id="CAJOBH010032432">
    <property type="protein sequence ID" value="CAF4284593.1"/>
    <property type="molecule type" value="Genomic_DNA"/>
</dbReference>
<evidence type="ECO:0000313" key="1">
    <source>
        <dbReference type="EMBL" id="CAF4284593.1"/>
    </source>
</evidence>
<gene>
    <name evidence="1" type="ORF">BYL167_LOCUS26836</name>
</gene>
<protein>
    <submittedName>
        <fullName evidence="1">Uncharacterized protein</fullName>
    </submittedName>
</protein>
<organism evidence="1 2">
    <name type="scientific">Rotaria magnacalcarata</name>
    <dbReference type="NCBI Taxonomy" id="392030"/>
    <lineage>
        <taxon>Eukaryota</taxon>
        <taxon>Metazoa</taxon>
        <taxon>Spiralia</taxon>
        <taxon>Gnathifera</taxon>
        <taxon>Rotifera</taxon>
        <taxon>Eurotatoria</taxon>
        <taxon>Bdelloidea</taxon>
        <taxon>Philodinida</taxon>
        <taxon>Philodinidae</taxon>
        <taxon>Rotaria</taxon>
    </lineage>
</organism>
<accession>A0A8S2TDG6</accession>